<dbReference type="Gene3D" id="3.40.50.300">
    <property type="entry name" value="P-loop containing nucleotide triphosphate hydrolases"/>
    <property type="match status" value="2"/>
</dbReference>
<dbReference type="GO" id="GO:0003677">
    <property type="term" value="F:DNA binding"/>
    <property type="evidence" value="ECO:0007669"/>
    <property type="project" value="InterPro"/>
</dbReference>
<keyword evidence="2" id="KW-0378">Hydrolase</keyword>
<evidence type="ECO:0000259" key="5">
    <source>
        <dbReference type="PROSITE" id="PS51192"/>
    </source>
</evidence>
<keyword evidence="4" id="KW-0067">ATP-binding</keyword>
<reference evidence="8" key="1">
    <citation type="submission" date="2017-06" db="EMBL/GenBank/DDBJ databases">
        <authorList>
            <person name="Varghese N."/>
            <person name="Submissions S."/>
        </authorList>
    </citation>
    <scope>NUCLEOTIDE SEQUENCE [LARGE SCALE GENOMIC DNA]</scope>
    <source>
        <strain evidence="8">DSM 19316</strain>
    </source>
</reference>
<feature type="domain" description="Helicase C-terminal" evidence="6">
    <location>
        <begin position="492"/>
        <end position="642"/>
    </location>
</feature>
<evidence type="ECO:0000313" key="7">
    <source>
        <dbReference type="EMBL" id="SNR65253.1"/>
    </source>
</evidence>
<dbReference type="GO" id="GO:0140097">
    <property type="term" value="F:catalytic activity, acting on DNA"/>
    <property type="evidence" value="ECO:0007669"/>
    <property type="project" value="UniProtKB-ARBA"/>
</dbReference>
<dbReference type="GO" id="GO:0005524">
    <property type="term" value="F:ATP binding"/>
    <property type="evidence" value="ECO:0007669"/>
    <property type="project" value="UniProtKB-KW"/>
</dbReference>
<dbReference type="PANTHER" id="PTHR11274:SF0">
    <property type="entry name" value="GENERAL TRANSCRIPTION AND DNA REPAIR FACTOR IIH HELICASE SUBUNIT XPB"/>
    <property type="match status" value="1"/>
</dbReference>
<sequence>MNIDDIVDNKTGKSSPGKKFREQWLDDLPTNQWPSYIDESARLIVDGIFIGETDLTGADFSYETGEYYRRGLAESANIDISNTSLPLGNHSADKIGLVAWTFNQLREEMRNSNYTSYENPSRAIEAAINKSLVEKVESGQLESENLETIRLPESASISTLVSEIFCRPRSSTYIDLLFETIEDGVTSGLLSRIEEPRMVTPLWDHQREALDEWLAHNCRGYVDMATATGKTFLGLAAVAHHFGALHPHDRDLADERVRHTEDERATVIVVAHRDLILDQWKREFDIHLNIPEKSTTQNGEHTAEFEWGDVHFWTPNRLQNADLLENEIDLVVLDETHHYLGSSGFGSLLDDLDGHLLALSGSLDEANARTLERRNIPKLFEFTLRDGQRAGVVPQCDWDIVFTPYENQTRLAETTQKCKAGMEQYAGGVPIPDQIDVDQSELTFQTLSEARSVTQTSLGRELKEHDPEFREFASAVKARQLTKYNLSPSISTVTHLVLDNIDQHKCVVLLETKEEIRKVTDQLQSRLGDSYESLVTVLDDGGDLSAVERFDHDQEQGAIIGVARTLGEGIDIEAADVCINRGRGRLSRSLVQRMGRILRNPDGEKEAKFYHISGVATREEALIADEDGVTLLETASQLLDWGEGFRARPIFDVDDEAGLTERGLANLESAGQTAIENWTPEHYEWPTDEGVREELESLCSVVQDKDGSALLSIDRVEHESTSDNQVSTHNPTDEDATDTVKFVAADGGAIEMVGWLYELADAATDDMDGFVEDAVRTYVQETLQYPSSDATPDADERTQIEINPALDAVLSVYAENNSRTAVVHAAVAEAVRDDLPKLLNMVEVNSSQDQIESVMATLLEMNDE</sequence>
<keyword evidence="3 7" id="KW-0347">Helicase</keyword>
<organism evidence="7 8">
    <name type="scientific">Halorubrum ezzemoulense</name>
    <name type="common">Halorubrum chaoviator</name>
    <dbReference type="NCBI Taxonomy" id="337243"/>
    <lineage>
        <taxon>Archaea</taxon>
        <taxon>Methanobacteriati</taxon>
        <taxon>Methanobacteriota</taxon>
        <taxon>Stenosarchaea group</taxon>
        <taxon>Halobacteria</taxon>
        <taxon>Halobacteriales</taxon>
        <taxon>Haloferacaceae</taxon>
        <taxon>Halorubrum</taxon>
    </lineage>
</organism>
<proteinExistence type="predicted"/>
<feature type="domain" description="Helicase ATP-binding" evidence="5">
    <location>
        <begin position="211"/>
        <end position="381"/>
    </location>
</feature>
<dbReference type="SMART" id="SM00487">
    <property type="entry name" value="DEXDc"/>
    <property type="match status" value="1"/>
</dbReference>
<dbReference type="RefSeq" id="WP_089308888.1">
    <property type="nucleotide sequence ID" value="NZ_FZNK01000008.1"/>
</dbReference>
<dbReference type="AlphaFoldDB" id="A0A238Y3M1"/>
<evidence type="ECO:0000256" key="4">
    <source>
        <dbReference type="ARBA" id="ARBA00022840"/>
    </source>
</evidence>
<gene>
    <name evidence="7" type="ORF">SAMN06266787_10813</name>
</gene>
<dbReference type="InterPro" id="IPR027417">
    <property type="entry name" value="P-loop_NTPase"/>
</dbReference>
<dbReference type="InterPro" id="IPR014001">
    <property type="entry name" value="Helicase_ATP-bd"/>
</dbReference>
<evidence type="ECO:0000313" key="8">
    <source>
        <dbReference type="Proteomes" id="UP000198297"/>
    </source>
</evidence>
<evidence type="ECO:0000256" key="2">
    <source>
        <dbReference type="ARBA" id="ARBA00022801"/>
    </source>
</evidence>
<dbReference type="SUPFAM" id="SSF52540">
    <property type="entry name" value="P-loop containing nucleoside triphosphate hydrolases"/>
    <property type="match status" value="1"/>
</dbReference>
<evidence type="ECO:0000256" key="1">
    <source>
        <dbReference type="ARBA" id="ARBA00022741"/>
    </source>
</evidence>
<dbReference type="Pfam" id="PF00271">
    <property type="entry name" value="Helicase_C"/>
    <property type="match status" value="1"/>
</dbReference>
<dbReference type="InterPro" id="IPR050615">
    <property type="entry name" value="ATP-dep_DNA_Helicase"/>
</dbReference>
<dbReference type="GO" id="GO:0016787">
    <property type="term" value="F:hydrolase activity"/>
    <property type="evidence" value="ECO:0007669"/>
    <property type="project" value="UniProtKB-KW"/>
</dbReference>
<dbReference type="EMBL" id="FZNK01000008">
    <property type="protein sequence ID" value="SNR65253.1"/>
    <property type="molecule type" value="Genomic_DNA"/>
</dbReference>
<name>A0A238Y3M1_HALEZ</name>
<accession>A0A238Y3M1</accession>
<dbReference type="Pfam" id="PF04851">
    <property type="entry name" value="ResIII"/>
    <property type="match status" value="1"/>
</dbReference>
<dbReference type="PROSITE" id="PS51192">
    <property type="entry name" value="HELICASE_ATP_BIND_1"/>
    <property type="match status" value="1"/>
</dbReference>
<dbReference type="PROSITE" id="PS51194">
    <property type="entry name" value="HELICASE_CTER"/>
    <property type="match status" value="1"/>
</dbReference>
<dbReference type="PANTHER" id="PTHR11274">
    <property type="entry name" value="RAD25/XP-B DNA REPAIR HELICASE"/>
    <property type="match status" value="1"/>
</dbReference>
<evidence type="ECO:0000259" key="6">
    <source>
        <dbReference type="PROSITE" id="PS51194"/>
    </source>
</evidence>
<evidence type="ECO:0000256" key="3">
    <source>
        <dbReference type="ARBA" id="ARBA00022806"/>
    </source>
</evidence>
<protein>
    <submittedName>
        <fullName evidence="7">Superfamily II DNA or RNA helicase</fullName>
    </submittedName>
</protein>
<dbReference type="Proteomes" id="UP000198297">
    <property type="component" value="Unassembled WGS sequence"/>
</dbReference>
<keyword evidence="1" id="KW-0547">Nucleotide-binding</keyword>
<dbReference type="GO" id="GO:0004386">
    <property type="term" value="F:helicase activity"/>
    <property type="evidence" value="ECO:0007669"/>
    <property type="project" value="UniProtKB-KW"/>
</dbReference>
<dbReference type="InterPro" id="IPR006935">
    <property type="entry name" value="Helicase/UvrB_N"/>
</dbReference>
<dbReference type="InterPro" id="IPR001650">
    <property type="entry name" value="Helicase_C-like"/>
</dbReference>